<name>A0A5C4U538_9CORY</name>
<evidence type="ECO:0000256" key="8">
    <source>
        <dbReference type="SAM" id="Phobius"/>
    </source>
</evidence>
<evidence type="ECO:0000313" key="9">
    <source>
        <dbReference type="EMBL" id="TNL99390.1"/>
    </source>
</evidence>
<feature type="transmembrane region" description="Helical" evidence="8">
    <location>
        <begin position="50"/>
        <end position="70"/>
    </location>
</feature>
<accession>A0A5C4U538</accession>
<sequence>MEQSSNETAEHLEGEQPEGTSSSIWTWVLTLFGTAVGAGLLFLPISAGSFGFWPLAIMTILIGPIVFISHRTYSRIITVSGTTGMDILEVVTYLTGRKRGLVVALLYWLANYPTLVIYCISVTNTVDSFITNQLHGPDLSRPVVAVLCVGTVTAAAAFGLKPMLAFANMLVYPLIVSLLAFSLFLIPKWDPGSFTSYPAEHSLPVALILMLPVLVFSFSHMGAISQLAIDVQRSHPENMEKRVSRTDAIAVTLLVAFTMFFVWSCALAMGADGLTQAKNENLPVLSYFANTTGSGFLTYLAPLVTMCAIATSFFGIMLGTEEATTYPFRVVFPETMEKINPRVISLSFAAFVFVTGTLITIMNPPIMGLISFIGGVIFALLVNMLPLALFMKVKRLRPYAKRPETIVAFIIGVILVATTVTTTLLGISA</sequence>
<dbReference type="GO" id="GO:0003333">
    <property type="term" value="P:amino acid transmembrane transport"/>
    <property type="evidence" value="ECO:0007669"/>
    <property type="project" value="InterPro"/>
</dbReference>
<feature type="transmembrane region" description="Helical" evidence="8">
    <location>
        <begin position="24"/>
        <end position="43"/>
    </location>
</feature>
<dbReference type="Proteomes" id="UP000312032">
    <property type="component" value="Unassembled WGS sequence"/>
</dbReference>
<comment type="subcellular location">
    <subcellularLocation>
        <location evidence="1">Cell inner membrane</location>
        <topology evidence="1">Multi-pass membrane protein</topology>
    </subcellularLocation>
</comment>
<feature type="transmembrane region" description="Helical" evidence="8">
    <location>
        <begin position="143"/>
        <end position="160"/>
    </location>
</feature>
<feature type="transmembrane region" description="Helical" evidence="8">
    <location>
        <begin position="296"/>
        <end position="318"/>
    </location>
</feature>
<dbReference type="PANTHER" id="PTHR35334">
    <property type="entry name" value="SERINE TRANSPORTER"/>
    <property type="match status" value="1"/>
</dbReference>
<evidence type="ECO:0000256" key="5">
    <source>
        <dbReference type="ARBA" id="ARBA00022692"/>
    </source>
</evidence>
<feature type="transmembrane region" description="Helical" evidence="8">
    <location>
        <begin position="206"/>
        <end position="229"/>
    </location>
</feature>
<keyword evidence="5 8" id="KW-0812">Transmembrane</keyword>
<keyword evidence="4" id="KW-0997">Cell inner membrane</keyword>
<feature type="transmembrane region" description="Helical" evidence="8">
    <location>
        <begin position="339"/>
        <end position="362"/>
    </location>
</feature>
<protein>
    <submittedName>
        <fullName evidence="9">Amino acid permease</fullName>
    </submittedName>
</protein>
<evidence type="ECO:0000256" key="7">
    <source>
        <dbReference type="ARBA" id="ARBA00023136"/>
    </source>
</evidence>
<dbReference type="RefSeq" id="WP_139465066.1">
    <property type="nucleotide sequence ID" value="NZ_VDHJ01000003.1"/>
</dbReference>
<evidence type="ECO:0000313" key="10">
    <source>
        <dbReference type="Proteomes" id="UP000312032"/>
    </source>
</evidence>
<dbReference type="PANTHER" id="PTHR35334:SF2">
    <property type="entry name" value="SERINE TRANSPORTER SDAC"/>
    <property type="match status" value="1"/>
</dbReference>
<feature type="transmembrane region" description="Helical" evidence="8">
    <location>
        <begin position="368"/>
        <end position="393"/>
    </location>
</feature>
<dbReference type="Gene3D" id="1.20.1740.10">
    <property type="entry name" value="Amino acid/polyamine transporter I"/>
    <property type="match status" value="1"/>
</dbReference>
<feature type="transmembrane region" description="Helical" evidence="8">
    <location>
        <begin position="101"/>
        <end position="123"/>
    </location>
</feature>
<feature type="transmembrane region" description="Helical" evidence="8">
    <location>
        <begin position="405"/>
        <end position="427"/>
    </location>
</feature>
<evidence type="ECO:0000256" key="1">
    <source>
        <dbReference type="ARBA" id="ARBA00004429"/>
    </source>
</evidence>
<keyword evidence="3" id="KW-1003">Cell membrane</keyword>
<dbReference type="OrthoDB" id="1627372at2"/>
<dbReference type="AlphaFoldDB" id="A0A5C4U538"/>
<keyword evidence="10" id="KW-1185">Reference proteome</keyword>
<gene>
    <name evidence="9" type="ORF">FHE74_03285</name>
</gene>
<keyword evidence="6 8" id="KW-1133">Transmembrane helix</keyword>
<dbReference type="GO" id="GO:0005886">
    <property type="term" value="C:plasma membrane"/>
    <property type="evidence" value="ECO:0007669"/>
    <property type="project" value="UniProtKB-SubCell"/>
</dbReference>
<feature type="transmembrane region" description="Helical" evidence="8">
    <location>
        <begin position="167"/>
        <end position="186"/>
    </location>
</feature>
<proteinExistence type="predicted"/>
<dbReference type="InterPro" id="IPR018227">
    <property type="entry name" value="Amino_acid_transport_2"/>
</dbReference>
<dbReference type="Pfam" id="PF03222">
    <property type="entry name" value="Trp_Tyr_perm"/>
    <property type="match status" value="1"/>
</dbReference>
<comment type="caution">
    <text evidence="9">The sequence shown here is derived from an EMBL/GenBank/DDBJ whole genome shotgun (WGS) entry which is preliminary data.</text>
</comment>
<evidence type="ECO:0000256" key="2">
    <source>
        <dbReference type="ARBA" id="ARBA00022448"/>
    </source>
</evidence>
<reference evidence="9 10" key="1">
    <citation type="submission" date="2019-06" db="EMBL/GenBank/DDBJ databases">
        <authorList>
            <person name="Li J."/>
        </authorList>
    </citation>
    <scope>NUCLEOTIDE SEQUENCE [LARGE SCALE GENOMIC DNA]</scope>
    <source>
        <strain evidence="9 10">LMG 28165</strain>
    </source>
</reference>
<evidence type="ECO:0000256" key="4">
    <source>
        <dbReference type="ARBA" id="ARBA00022519"/>
    </source>
</evidence>
<keyword evidence="2" id="KW-0813">Transport</keyword>
<keyword evidence="7 8" id="KW-0472">Membrane</keyword>
<dbReference type="EMBL" id="VDHJ01000003">
    <property type="protein sequence ID" value="TNL99390.1"/>
    <property type="molecule type" value="Genomic_DNA"/>
</dbReference>
<feature type="transmembrane region" description="Helical" evidence="8">
    <location>
        <begin position="249"/>
        <end position="271"/>
    </location>
</feature>
<evidence type="ECO:0000256" key="6">
    <source>
        <dbReference type="ARBA" id="ARBA00022989"/>
    </source>
</evidence>
<organism evidence="9 10">
    <name type="scientific">Corynebacterium tapiri</name>
    <dbReference type="NCBI Taxonomy" id="1448266"/>
    <lineage>
        <taxon>Bacteria</taxon>
        <taxon>Bacillati</taxon>
        <taxon>Actinomycetota</taxon>
        <taxon>Actinomycetes</taxon>
        <taxon>Mycobacteriales</taxon>
        <taxon>Corynebacteriaceae</taxon>
        <taxon>Corynebacterium</taxon>
    </lineage>
</organism>
<evidence type="ECO:0000256" key="3">
    <source>
        <dbReference type="ARBA" id="ARBA00022475"/>
    </source>
</evidence>